<evidence type="ECO:0000313" key="2">
    <source>
        <dbReference type="EMBL" id="KAK9412922.1"/>
    </source>
</evidence>
<protein>
    <submittedName>
        <fullName evidence="2">Uncharacterized protein</fullName>
    </submittedName>
</protein>
<keyword evidence="3" id="KW-1185">Reference proteome</keyword>
<dbReference type="EMBL" id="JARVKF010000446">
    <property type="protein sequence ID" value="KAK9412922.1"/>
    <property type="molecule type" value="Genomic_DNA"/>
</dbReference>
<evidence type="ECO:0000256" key="1">
    <source>
        <dbReference type="SAM" id="Phobius"/>
    </source>
</evidence>
<gene>
    <name evidence="2" type="ORF">SUNI508_12227</name>
</gene>
<evidence type="ECO:0000313" key="3">
    <source>
        <dbReference type="Proteomes" id="UP001408356"/>
    </source>
</evidence>
<keyword evidence="1" id="KW-0472">Membrane</keyword>
<organism evidence="2 3">
    <name type="scientific">Seiridium unicorne</name>
    <dbReference type="NCBI Taxonomy" id="138068"/>
    <lineage>
        <taxon>Eukaryota</taxon>
        <taxon>Fungi</taxon>
        <taxon>Dikarya</taxon>
        <taxon>Ascomycota</taxon>
        <taxon>Pezizomycotina</taxon>
        <taxon>Sordariomycetes</taxon>
        <taxon>Xylariomycetidae</taxon>
        <taxon>Amphisphaeriales</taxon>
        <taxon>Sporocadaceae</taxon>
        <taxon>Seiridium</taxon>
    </lineage>
</organism>
<sequence>MTPFLPMTGTLAVVQWVRAVTRTDDNHYSLVNSNSTVEAARCALYFSAKEIVPQVINGVYSEQKLQEVVHSEPVQGLSYDPNDTSNFFVSVFSDWNNLEYKLNGGSPSKTSTFTVPSQGFISLSSQLLSLLNGKSFISSAANTLGGDPIPTMLYMSSNITQVMSNLADAITTQMRANGSNMATSLIAPGQAADGSVWIQGQIVYVRWGWLSLPIALLVLSILSLLAAFVETRRKRIWLWISSPLALYFNARPAAPSFDWRGGPFTTASAMKNAASELTAIIPKHDPGTIEIYKKDDEDELSHGDIKMLPRDSLQMDGTA</sequence>
<dbReference type="Proteomes" id="UP001408356">
    <property type="component" value="Unassembled WGS sequence"/>
</dbReference>
<feature type="transmembrane region" description="Helical" evidence="1">
    <location>
        <begin position="207"/>
        <end position="229"/>
    </location>
</feature>
<keyword evidence="1" id="KW-0812">Transmembrane</keyword>
<accession>A0ABR2UE62</accession>
<name>A0ABR2UE62_9PEZI</name>
<proteinExistence type="predicted"/>
<reference evidence="2 3" key="1">
    <citation type="journal article" date="2024" name="J. Plant Pathol.">
        <title>Sequence and assembly of the genome of Seiridium unicorne, isolate CBS 538.82, causal agent of cypress canker disease.</title>
        <authorList>
            <person name="Scali E."/>
            <person name="Rocca G.D."/>
            <person name="Danti R."/>
            <person name="Garbelotto M."/>
            <person name="Barberini S."/>
            <person name="Baroncelli R."/>
            <person name="Emiliani G."/>
        </authorList>
    </citation>
    <scope>NUCLEOTIDE SEQUENCE [LARGE SCALE GENOMIC DNA]</scope>
    <source>
        <strain evidence="2 3">BM-138-508</strain>
    </source>
</reference>
<comment type="caution">
    <text evidence="2">The sequence shown here is derived from an EMBL/GenBank/DDBJ whole genome shotgun (WGS) entry which is preliminary data.</text>
</comment>
<keyword evidence="1" id="KW-1133">Transmembrane helix</keyword>
<dbReference type="PANTHER" id="PTHR35394">
    <property type="entry name" value="DUF3176 DOMAIN-CONTAINING PROTEIN"/>
    <property type="match status" value="1"/>
</dbReference>
<dbReference type="PANTHER" id="PTHR35394:SF5">
    <property type="entry name" value="DUF3176 DOMAIN-CONTAINING PROTEIN"/>
    <property type="match status" value="1"/>
</dbReference>